<feature type="transmembrane region" description="Helical" evidence="5">
    <location>
        <begin position="175"/>
        <end position="193"/>
    </location>
</feature>
<feature type="transmembrane region" description="Helical" evidence="5">
    <location>
        <begin position="12"/>
        <end position="30"/>
    </location>
</feature>
<dbReference type="GO" id="GO:0016020">
    <property type="term" value="C:membrane"/>
    <property type="evidence" value="ECO:0007669"/>
    <property type="project" value="UniProtKB-SubCell"/>
</dbReference>
<dbReference type="PANTHER" id="PTHR37422">
    <property type="entry name" value="TEICHURONIC ACID BIOSYNTHESIS PROTEIN TUAE"/>
    <property type="match status" value="1"/>
</dbReference>
<evidence type="ECO:0000256" key="3">
    <source>
        <dbReference type="ARBA" id="ARBA00022989"/>
    </source>
</evidence>
<dbReference type="InterPro" id="IPR051533">
    <property type="entry name" value="WaaL-like"/>
</dbReference>
<feature type="transmembrane region" description="Helical" evidence="5">
    <location>
        <begin position="421"/>
        <end position="440"/>
    </location>
</feature>
<proteinExistence type="predicted"/>
<feature type="transmembrane region" description="Helical" evidence="5">
    <location>
        <begin position="114"/>
        <end position="132"/>
    </location>
</feature>
<keyword evidence="3 5" id="KW-1133">Transmembrane helix</keyword>
<dbReference type="InterPro" id="IPR007016">
    <property type="entry name" value="O-antigen_ligase-rel_domated"/>
</dbReference>
<dbReference type="Proteomes" id="UP000016480">
    <property type="component" value="Unassembled WGS sequence"/>
</dbReference>
<evidence type="ECO:0000313" key="8">
    <source>
        <dbReference type="Proteomes" id="UP000016480"/>
    </source>
</evidence>
<dbReference type="PANTHER" id="PTHR37422:SF13">
    <property type="entry name" value="LIPOPOLYSACCHARIDE BIOSYNTHESIS PROTEIN PA4999-RELATED"/>
    <property type="match status" value="1"/>
</dbReference>
<organism evidence="7 8">
    <name type="scientific">Pseudoalteromonas rubra</name>
    <dbReference type="NCBI Taxonomy" id="43658"/>
    <lineage>
        <taxon>Bacteria</taxon>
        <taxon>Pseudomonadati</taxon>
        <taxon>Pseudomonadota</taxon>
        <taxon>Gammaproteobacteria</taxon>
        <taxon>Alteromonadales</taxon>
        <taxon>Pseudoalteromonadaceae</taxon>
        <taxon>Pseudoalteromonas</taxon>
    </lineage>
</organism>
<feature type="domain" description="O-antigen ligase-related" evidence="6">
    <location>
        <begin position="184"/>
        <end position="339"/>
    </location>
</feature>
<evidence type="ECO:0000259" key="6">
    <source>
        <dbReference type="Pfam" id="PF04932"/>
    </source>
</evidence>
<dbReference type="EMBL" id="AHCD03000043">
    <property type="protein sequence ID" value="KAF7783567.1"/>
    <property type="molecule type" value="Genomic_DNA"/>
</dbReference>
<accession>A0A8T0C4Q0</accession>
<keyword evidence="4 5" id="KW-0472">Membrane</keyword>
<comment type="caution">
    <text evidence="7">The sequence shown here is derived from an EMBL/GenBank/DDBJ whole genome shotgun (WGS) entry which is preliminary data.</text>
</comment>
<dbReference type="SUPFAM" id="SSF48452">
    <property type="entry name" value="TPR-like"/>
    <property type="match status" value="1"/>
</dbReference>
<dbReference type="InterPro" id="IPR011990">
    <property type="entry name" value="TPR-like_helical_dom_sf"/>
</dbReference>
<keyword evidence="2 5" id="KW-0812">Transmembrane</keyword>
<dbReference type="Gene3D" id="1.25.40.10">
    <property type="entry name" value="Tetratricopeptide repeat domain"/>
    <property type="match status" value="1"/>
</dbReference>
<evidence type="ECO:0000256" key="4">
    <source>
        <dbReference type="ARBA" id="ARBA00023136"/>
    </source>
</evidence>
<name>A0A8T0C4Q0_9GAMM</name>
<sequence>MFINSSRPCQFLIGLFALITIVRWQTVYYSHDTPKFFLLEVGLSLFVLYHLKVKAWHITIPSALLICAIGYASTTLLWAPNFYAGTSLICRLILVGLTLWALLQQYKKAQLTHLLLSASAISAGVFCLAFFIERFMSIPQHVGNFTPIGFINNAGHVMVIWIPSLVLSIYHAKNLTHRVLLAVILLTLTYILMLCAIRSTIIALLISELMLFCMIVYKDKKQALIFLSISALLLSGAALFTYSDTLQNGRLSEKLSSLHSSLSTSYQPRLNLLVNSKDMLMDNPLGVGVNNFEFVHPKYAKIGTKFASPMVGHSDILKTPHNIIAKLYTELGWLGGTLLTLTLLYYLFHAWRAAWFGGMTERWVCMAYNALLINAQFSAVFLTPVSLAFSVLLIAAIHSNTHCTVWYAIKLRSGIWRFAKVASLLSIVSISGALFMSEVLGKDGMMTLNTTQLKRAVMLNPGNERAWLMLSIAYRIRDSDQLRSLTALQQFRALNPENIHGRYKEALIYKELGRYAEALNQLTEILKLHSNDEKTRALCKQVIRALPQANNIADLTNSLKPCR</sequence>
<feature type="transmembrane region" description="Helical" evidence="5">
    <location>
        <begin position="58"/>
        <end position="76"/>
    </location>
</feature>
<evidence type="ECO:0000256" key="1">
    <source>
        <dbReference type="ARBA" id="ARBA00004141"/>
    </source>
</evidence>
<feature type="transmembrane region" description="Helical" evidence="5">
    <location>
        <begin position="388"/>
        <end position="409"/>
    </location>
</feature>
<feature type="transmembrane region" description="Helical" evidence="5">
    <location>
        <begin position="224"/>
        <end position="242"/>
    </location>
</feature>
<reference evidence="7 8" key="1">
    <citation type="journal article" date="2012" name="J. Bacteriol.">
        <title>Genome sequence of the cycloprodigiosin-producing bacterial strain Pseudoalteromonas rubra ATCC 29570(T).</title>
        <authorList>
            <person name="Xie B.B."/>
            <person name="Shu Y.L."/>
            <person name="Qin Q.L."/>
            <person name="Rong J.C."/>
            <person name="Zhang X.Y."/>
            <person name="Chen X.L."/>
            <person name="Zhou B.C."/>
            <person name="Zhang Y.Z."/>
        </authorList>
    </citation>
    <scope>NUCLEOTIDE SEQUENCE [LARGE SCALE GENOMIC DNA]</scope>
    <source>
        <strain evidence="7 8">DSM 6842</strain>
    </source>
</reference>
<gene>
    <name evidence="7" type="ORF">PRUB_a3366</name>
</gene>
<feature type="transmembrane region" description="Helical" evidence="5">
    <location>
        <begin position="144"/>
        <end position="163"/>
    </location>
</feature>
<evidence type="ECO:0000313" key="7">
    <source>
        <dbReference type="EMBL" id="KAF7783567.1"/>
    </source>
</evidence>
<evidence type="ECO:0000256" key="5">
    <source>
        <dbReference type="SAM" id="Phobius"/>
    </source>
</evidence>
<feature type="transmembrane region" description="Helical" evidence="5">
    <location>
        <begin position="331"/>
        <end position="351"/>
    </location>
</feature>
<comment type="subcellular location">
    <subcellularLocation>
        <location evidence="1">Membrane</location>
        <topology evidence="1">Multi-pass membrane protein</topology>
    </subcellularLocation>
</comment>
<feature type="transmembrane region" description="Helical" evidence="5">
    <location>
        <begin position="82"/>
        <end position="102"/>
    </location>
</feature>
<dbReference type="AlphaFoldDB" id="A0A8T0C4Q0"/>
<dbReference type="Pfam" id="PF04932">
    <property type="entry name" value="Wzy_C"/>
    <property type="match status" value="1"/>
</dbReference>
<evidence type="ECO:0000256" key="2">
    <source>
        <dbReference type="ARBA" id="ARBA00022692"/>
    </source>
</evidence>
<protein>
    <recommendedName>
        <fullName evidence="6">O-antigen ligase-related domain-containing protein</fullName>
    </recommendedName>
</protein>